<dbReference type="EMBL" id="BARV01025939">
    <property type="protein sequence ID" value="GAI35245.1"/>
    <property type="molecule type" value="Genomic_DNA"/>
</dbReference>
<sequence>LISGNATTEITNVGVLPMLEQISEEILLDLKLAAQANAIIVPWDFIQANISKLDWRFYDNYLLKKVRNTLGYEKMEITTSRLPDTKVWNVIP</sequence>
<comment type="caution">
    <text evidence="1">The sequence shown here is derived from an EMBL/GenBank/DDBJ whole genome shotgun (WGS) entry which is preliminary data.</text>
</comment>
<accession>X1P876</accession>
<name>X1P876_9ZZZZ</name>
<feature type="non-terminal residue" evidence="1">
    <location>
        <position position="1"/>
    </location>
</feature>
<dbReference type="AlphaFoldDB" id="X1P876"/>
<protein>
    <submittedName>
        <fullName evidence="1">Uncharacterized protein</fullName>
    </submittedName>
</protein>
<reference evidence="1" key="1">
    <citation type="journal article" date="2014" name="Front. Microbiol.">
        <title>High frequency of phylogenetically diverse reductive dehalogenase-homologous genes in deep subseafloor sedimentary metagenomes.</title>
        <authorList>
            <person name="Kawai M."/>
            <person name="Futagami T."/>
            <person name="Toyoda A."/>
            <person name="Takaki Y."/>
            <person name="Nishi S."/>
            <person name="Hori S."/>
            <person name="Arai W."/>
            <person name="Tsubouchi T."/>
            <person name="Morono Y."/>
            <person name="Uchiyama I."/>
            <person name="Ito T."/>
            <person name="Fujiyama A."/>
            <person name="Inagaki F."/>
            <person name="Takami H."/>
        </authorList>
    </citation>
    <scope>NUCLEOTIDE SEQUENCE</scope>
    <source>
        <strain evidence="1">Expedition CK06-06</strain>
    </source>
</reference>
<gene>
    <name evidence="1" type="ORF">S06H3_42004</name>
</gene>
<evidence type="ECO:0000313" key="1">
    <source>
        <dbReference type="EMBL" id="GAI35245.1"/>
    </source>
</evidence>
<proteinExistence type="predicted"/>
<organism evidence="1">
    <name type="scientific">marine sediment metagenome</name>
    <dbReference type="NCBI Taxonomy" id="412755"/>
    <lineage>
        <taxon>unclassified sequences</taxon>
        <taxon>metagenomes</taxon>
        <taxon>ecological metagenomes</taxon>
    </lineage>
</organism>